<sequence length="310" mass="34010">MVDLIPESWYNVVPDLPEPLPPPMDPPGRDSSSIGLLNEIMPRAVLEHQFTVERWVRIPDEVRGAYANFGRPTPLLRAKKLEERIGTRPPRGFADAIRAARSRGVNPVIAELKLASPSGFRAGDVDVERYLRTVARGAAALSVITEPVAFGGSYDLLRMASSSVDLPVLMKDFVVTSGQVRSAHSLGADAVLLIVRLLRDAELELLYSEATSMGMDVLVEVHDEHDLERALRLRPRVIGVNSRDLLTLRMDGELQRRILGMIPGGIVRVAESGIRSADDLRRLRDSGADAFLVGTSLMENPGLLEELLDA</sequence>
<comment type="catalytic activity">
    <reaction evidence="1 8">
        <text>1-(2-carboxyphenylamino)-1-deoxy-D-ribulose 5-phosphate + H(+) = (1S,2R)-1-C-(indol-3-yl)glycerol 3-phosphate + CO2 + H2O</text>
        <dbReference type="Rhea" id="RHEA:23476"/>
        <dbReference type="ChEBI" id="CHEBI:15377"/>
        <dbReference type="ChEBI" id="CHEBI:15378"/>
        <dbReference type="ChEBI" id="CHEBI:16526"/>
        <dbReference type="ChEBI" id="CHEBI:58613"/>
        <dbReference type="ChEBI" id="CHEBI:58866"/>
        <dbReference type="EC" id="4.1.1.48"/>
    </reaction>
</comment>
<evidence type="ECO:0000256" key="4">
    <source>
        <dbReference type="ARBA" id="ARBA00022793"/>
    </source>
</evidence>
<keyword evidence="4 8" id="KW-0210">Decarboxylase</keyword>
<evidence type="ECO:0000256" key="5">
    <source>
        <dbReference type="ARBA" id="ARBA00022822"/>
    </source>
</evidence>
<dbReference type="EC" id="4.1.1.48" evidence="8"/>
<evidence type="ECO:0000259" key="9">
    <source>
        <dbReference type="Pfam" id="PF00218"/>
    </source>
</evidence>
<keyword evidence="7 8" id="KW-0456">Lyase</keyword>
<dbReference type="InterPro" id="IPR013798">
    <property type="entry name" value="Indole-3-glycerol_P_synth_dom"/>
</dbReference>
<evidence type="ECO:0000256" key="2">
    <source>
        <dbReference type="ARBA" id="ARBA00004696"/>
    </source>
</evidence>
<proteinExistence type="inferred from homology"/>
<dbReference type="HAMAP" id="MF_00134_A">
    <property type="entry name" value="IGPS_A"/>
    <property type="match status" value="1"/>
</dbReference>
<evidence type="ECO:0000313" key="11">
    <source>
        <dbReference type="Proteomes" id="UP000509448"/>
    </source>
</evidence>
<evidence type="ECO:0000313" key="10">
    <source>
        <dbReference type="EMBL" id="BBE42204.1"/>
    </source>
</evidence>
<evidence type="ECO:0000256" key="7">
    <source>
        <dbReference type="ARBA" id="ARBA00023239"/>
    </source>
</evidence>
<dbReference type="SUPFAM" id="SSF51366">
    <property type="entry name" value="Ribulose-phoshate binding barrel"/>
    <property type="match status" value="1"/>
</dbReference>
<evidence type="ECO:0000256" key="3">
    <source>
        <dbReference type="ARBA" id="ARBA00022605"/>
    </source>
</evidence>
<dbReference type="Proteomes" id="UP000509448">
    <property type="component" value="Chromosome"/>
</dbReference>
<organism evidence="10 11">
    <name type="scientific">Conexivisphaera calida</name>
    <dbReference type="NCBI Taxonomy" id="1874277"/>
    <lineage>
        <taxon>Archaea</taxon>
        <taxon>Nitrososphaerota</taxon>
        <taxon>Conexivisphaeria</taxon>
        <taxon>Conexivisphaerales</taxon>
        <taxon>Conexivisphaeraceae</taxon>
        <taxon>Conexivisphaera</taxon>
    </lineage>
</organism>
<dbReference type="InterPro" id="IPR011060">
    <property type="entry name" value="RibuloseP-bd_barrel"/>
</dbReference>
<dbReference type="InterPro" id="IPR013785">
    <property type="entry name" value="Aldolase_TIM"/>
</dbReference>
<keyword evidence="5 8" id="KW-0822">Tryptophan biosynthesis</keyword>
<keyword evidence="6 8" id="KW-0057">Aromatic amino acid biosynthesis</keyword>
<protein>
    <recommendedName>
        <fullName evidence="8">Indole-3-glycerol phosphate synthase</fullName>
        <shortName evidence="8">IGPS</shortName>
        <ecNumber evidence="8">4.1.1.48</ecNumber>
    </recommendedName>
</protein>
<dbReference type="UniPathway" id="UPA00035">
    <property type="reaction ID" value="UER00043"/>
</dbReference>
<dbReference type="AlphaFoldDB" id="A0A4P2VCH3"/>
<keyword evidence="11" id="KW-1185">Reference proteome</keyword>
<dbReference type="GO" id="GO:0004640">
    <property type="term" value="F:phosphoribosylanthranilate isomerase activity"/>
    <property type="evidence" value="ECO:0007669"/>
    <property type="project" value="TreeGrafter"/>
</dbReference>
<accession>A0A4P2VCH3</accession>
<dbReference type="GO" id="GO:0000162">
    <property type="term" value="P:L-tryptophan biosynthetic process"/>
    <property type="evidence" value="ECO:0007669"/>
    <property type="project" value="UniProtKB-UniRule"/>
</dbReference>
<dbReference type="InterPro" id="IPR045186">
    <property type="entry name" value="Indole-3-glycerol_P_synth"/>
</dbReference>
<dbReference type="PANTHER" id="PTHR22854">
    <property type="entry name" value="TRYPTOPHAN BIOSYNTHESIS PROTEIN"/>
    <property type="match status" value="1"/>
</dbReference>
<dbReference type="CDD" id="cd00331">
    <property type="entry name" value="IGPS"/>
    <property type="match status" value="1"/>
</dbReference>
<comment type="pathway">
    <text evidence="2 8">Amino-acid biosynthesis; L-tryptophan biosynthesis; L-tryptophan from chorismate: step 4/5.</text>
</comment>
<keyword evidence="3 8" id="KW-0028">Amino-acid biosynthesis</keyword>
<evidence type="ECO:0000256" key="1">
    <source>
        <dbReference type="ARBA" id="ARBA00001633"/>
    </source>
</evidence>
<evidence type="ECO:0000256" key="8">
    <source>
        <dbReference type="HAMAP-Rule" id="MF_00134"/>
    </source>
</evidence>
<reference evidence="10 11" key="1">
    <citation type="journal article" date="2019" name="ISME J.">
        <title>Isolation and characterization of a thermophilic sulfur- and iron-reducing thaumarchaeote from a terrestrial acidic hot spring.</title>
        <authorList>
            <person name="Kato S."/>
            <person name="Itoh T."/>
            <person name="Yuki M."/>
            <person name="Nagamori M."/>
            <person name="Ohnishi M."/>
            <person name="Uematsu K."/>
            <person name="Suzuki K."/>
            <person name="Takashina T."/>
            <person name="Ohkuma M."/>
        </authorList>
    </citation>
    <scope>NUCLEOTIDE SEQUENCE [LARGE SCALE GENOMIC DNA]</scope>
    <source>
        <strain evidence="10 11">NAS-02</strain>
    </source>
</reference>
<dbReference type="Pfam" id="PF00218">
    <property type="entry name" value="IGPS"/>
    <property type="match status" value="1"/>
</dbReference>
<dbReference type="PANTHER" id="PTHR22854:SF2">
    <property type="entry name" value="INDOLE-3-GLYCEROL-PHOSPHATE SYNTHASE"/>
    <property type="match status" value="1"/>
</dbReference>
<dbReference type="KEGG" id="ccai:NAS2_0815"/>
<evidence type="ECO:0000256" key="6">
    <source>
        <dbReference type="ARBA" id="ARBA00023141"/>
    </source>
</evidence>
<comment type="similarity">
    <text evidence="8">Belongs to the TrpC family.</text>
</comment>
<dbReference type="EMBL" id="AP018732">
    <property type="protein sequence ID" value="BBE42204.1"/>
    <property type="molecule type" value="Genomic_DNA"/>
</dbReference>
<feature type="domain" description="Indole-3-glycerol phosphate synthase" evidence="9">
    <location>
        <begin position="86"/>
        <end position="301"/>
    </location>
</feature>
<dbReference type="GO" id="GO:0004425">
    <property type="term" value="F:indole-3-glycerol-phosphate synthase activity"/>
    <property type="evidence" value="ECO:0007669"/>
    <property type="project" value="UniProtKB-UniRule"/>
</dbReference>
<dbReference type="Gene3D" id="3.20.20.70">
    <property type="entry name" value="Aldolase class I"/>
    <property type="match status" value="1"/>
</dbReference>
<name>A0A4P2VCH3_9ARCH</name>
<gene>
    <name evidence="8" type="primary">trpC</name>
    <name evidence="10" type="ORF">NAS2_0815</name>
</gene>